<evidence type="ECO:0000313" key="11">
    <source>
        <dbReference type="Proteomes" id="UP000762676"/>
    </source>
</evidence>
<name>A0AAV4G6Q3_9GAST</name>
<dbReference type="InterPro" id="IPR036942">
    <property type="entry name" value="Beta-barrel_TonB_sf"/>
</dbReference>
<organism evidence="10 11">
    <name type="scientific">Elysia marginata</name>
    <dbReference type="NCBI Taxonomy" id="1093978"/>
    <lineage>
        <taxon>Eukaryota</taxon>
        <taxon>Metazoa</taxon>
        <taxon>Spiralia</taxon>
        <taxon>Lophotrochozoa</taxon>
        <taxon>Mollusca</taxon>
        <taxon>Gastropoda</taxon>
        <taxon>Heterobranchia</taxon>
        <taxon>Euthyneura</taxon>
        <taxon>Panpulmonata</taxon>
        <taxon>Sacoglossa</taxon>
        <taxon>Placobranchoidea</taxon>
        <taxon>Plakobranchidae</taxon>
        <taxon>Elysia</taxon>
    </lineage>
</organism>
<dbReference type="SUPFAM" id="SSF56935">
    <property type="entry name" value="Porins"/>
    <property type="match status" value="1"/>
</dbReference>
<evidence type="ECO:0000259" key="9">
    <source>
        <dbReference type="Pfam" id="PF07715"/>
    </source>
</evidence>
<evidence type="ECO:0000256" key="6">
    <source>
        <dbReference type="ARBA" id="ARBA00023237"/>
    </source>
</evidence>
<evidence type="ECO:0000256" key="1">
    <source>
        <dbReference type="ARBA" id="ARBA00004571"/>
    </source>
</evidence>
<dbReference type="InterPro" id="IPR012910">
    <property type="entry name" value="Plug_dom"/>
</dbReference>
<keyword evidence="3" id="KW-0812">Transmembrane</keyword>
<dbReference type="Pfam" id="PF00593">
    <property type="entry name" value="TonB_dep_Rec_b-barrel"/>
    <property type="match status" value="1"/>
</dbReference>
<evidence type="ECO:0000256" key="2">
    <source>
        <dbReference type="ARBA" id="ARBA00022448"/>
    </source>
</evidence>
<feature type="domain" description="TonB-dependent receptor plug" evidence="9">
    <location>
        <begin position="191"/>
        <end position="312"/>
    </location>
</feature>
<dbReference type="Gene3D" id="2.40.170.20">
    <property type="entry name" value="TonB-dependent receptor, beta-barrel domain"/>
    <property type="match status" value="1"/>
</dbReference>
<keyword evidence="6" id="KW-0998">Cell outer membrane</keyword>
<dbReference type="PANTHER" id="PTHR47234">
    <property type="match status" value="1"/>
</dbReference>
<evidence type="ECO:0000313" key="10">
    <source>
        <dbReference type="EMBL" id="GFR80643.1"/>
    </source>
</evidence>
<dbReference type="InterPro" id="IPR037066">
    <property type="entry name" value="Plug_dom_sf"/>
</dbReference>
<gene>
    <name evidence="10" type="ORF">ElyMa_002320200</name>
</gene>
<keyword evidence="11" id="KW-1185">Reference proteome</keyword>
<dbReference type="EMBL" id="BMAT01004790">
    <property type="protein sequence ID" value="GFR80643.1"/>
    <property type="molecule type" value="Genomic_DNA"/>
</dbReference>
<comment type="subcellular location">
    <subcellularLocation>
        <location evidence="1">Cell outer membrane</location>
        <topology evidence="1">Multi-pass membrane protein</topology>
    </subcellularLocation>
</comment>
<dbReference type="SUPFAM" id="SSF49464">
    <property type="entry name" value="Carboxypeptidase regulatory domain-like"/>
    <property type="match status" value="1"/>
</dbReference>
<comment type="caution">
    <text evidence="10">The sequence shown here is derived from an EMBL/GenBank/DDBJ whole genome shotgun (WGS) entry which is preliminary data.</text>
</comment>
<evidence type="ECO:0000256" key="7">
    <source>
        <dbReference type="SAM" id="MobiDB-lite"/>
    </source>
</evidence>
<feature type="domain" description="TonB-dependent receptor-like beta-barrel" evidence="8">
    <location>
        <begin position="534"/>
        <end position="990"/>
    </location>
</feature>
<dbReference type="InterPro" id="IPR000531">
    <property type="entry name" value="Beta-barrel_TonB"/>
</dbReference>
<dbReference type="PROSITE" id="PS52016">
    <property type="entry name" value="TONB_DEPENDENT_REC_3"/>
    <property type="match status" value="1"/>
</dbReference>
<keyword evidence="2" id="KW-0813">Transport</keyword>
<accession>A0AAV4G6Q3</accession>
<dbReference type="Pfam" id="PF07715">
    <property type="entry name" value="Plug"/>
    <property type="match status" value="1"/>
</dbReference>
<feature type="region of interest" description="Disordered" evidence="7">
    <location>
        <begin position="132"/>
        <end position="170"/>
    </location>
</feature>
<keyword evidence="5" id="KW-0472">Membrane</keyword>
<protein>
    <submittedName>
        <fullName evidence="10">TonB-dependent receptor</fullName>
    </submittedName>
</protein>
<dbReference type="Pfam" id="PF13715">
    <property type="entry name" value="CarbopepD_reg_2"/>
    <property type="match status" value="1"/>
</dbReference>
<keyword evidence="10" id="KW-0675">Receptor</keyword>
<dbReference type="AlphaFoldDB" id="A0AAV4G6Q3"/>
<dbReference type="InterPro" id="IPR039426">
    <property type="entry name" value="TonB-dep_rcpt-like"/>
</dbReference>
<dbReference type="Gene3D" id="2.170.130.10">
    <property type="entry name" value="TonB-dependent receptor, plug domain"/>
    <property type="match status" value="1"/>
</dbReference>
<sequence length="1034" mass="114356">MDGNKNPLIGVNILVKKGPPVRLYQSSLPLININVLAKESKVEVLTDSKGNYEIEVKPGQTLEFSFLGFKTAKREISNENQKINVVLEPLYLEPLESEPVEPELLEPELLEPELLEPELLEPELLEPEPVETELVETEPVETEPVETEPVETEPVETEPVETEPVETEPVDVQVKEPALVGSRNPNRISTDTPVPIDVIPFSDMQVGSPQVNINQILNYVAPSFTANIQNVSDGIAQIDPASLRGLGPDQVLLLINGKRRHTSSLVNVNKTTFGRGNVGTDMNAIPSIAIDRIEVLRDGATAQYGSDAIAGVINIVLKKTTNKLAVNVTSGANVGKYTNFQTGGLDGGKYNISANYGISIGEKGGYINFSGDFDARDWYSRMKEYEGSIFNGYNSIERVAKSEGINRNAIYPTDVRILSQKKGVGFSKEQIDRIKVATDQEIKKENGVLSFDNTENELKARKLSRTDFNMRVGQSALLGGRFFSNFSLPVSAKAELYAFAGFSKRKGIATGDYRLPNQVGTYTPMYFNGFLPETNSNIIDKSLALGIRGEIGEWEVDFSNVFGRSLFSYTIGNSSNASLGSKSPKSFDAGGFSFTQNTINLDAYKYYEDIFSGLNVAFGVVLMKENYKQVVGEEKLYGKYREYGTLSRESSQKGLKDFFGRERPDFSQGFPVYSPENEVSRDRNSLGGYIDLEADITENILLELVSRYERYSDFGNTLNFKLASRVKLSDHINLRVATSTGFRAPSLHQLYFSATSTMFKKGKPNNVSTFSNDSKIAKLLGIPKLKQETSKSVSAGITAKLSQENLSLSLDGFFIAVDNRVVYTDEFEAKKGTEVGNILKNAMANRVAFFANAIDTQTKGMEAVISHRLILGTSLNLNTDLSASFLKTNRVGDIHASPKLKKAGLVDTYFSEASRIFLEHAIPQTKGNLSFKLSSQKWSVFFRNAYFGSVIHASSKKEEQQVYGAKVVTDLALTYNIAKKLYLTVGSNNLFDIYPDKTDPTNPNYSDGRFVFSRTSLQFGIGGRFIFARLFLNL</sequence>
<reference evidence="10 11" key="1">
    <citation type="journal article" date="2021" name="Elife">
        <title>Chloroplast acquisition without the gene transfer in kleptoplastic sea slugs, Plakobranchus ocellatus.</title>
        <authorList>
            <person name="Maeda T."/>
            <person name="Takahashi S."/>
            <person name="Yoshida T."/>
            <person name="Shimamura S."/>
            <person name="Takaki Y."/>
            <person name="Nagai Y."/>
            <person name="Toyoda A."/>
            <person name="Suzuki Y."/>
            <person name="Arimoto A."/>
            <person name="Ishii H."/>
            <person name="Satoh N."/>
            <person name="Nishiyama T."/>
            <person name="Hasebe M."/>
            <person name="Maruyama T."/>
            <person name="Minagawa J."/>
            <person name="Obokata J."/>
            <person name="Shigenobu S."/>
        </authorList>
    </citation>
    <scope>NUCLEOTIDE SEQUENCE [LARGE SCALE GENOMIC DNA]</scope>
</reference>
<dbReference type="Proteomes" id="UP000762676">
    <property type="component" value="Unassembled WGS sequence"/>
</dbReference>
<evidence type="ECO:0000256" key="4">
    <source>
        <dbReference type="ARBA" id="ARBA00023077"/>
    </source>
</evidence>
<dbReference type="InterPro" id="IPR008969">
    <property type="entry name" value="CarboxyPept-like_regulatory"/>
</dbReference>
<keyword evidence="4" id="KW-0798">TonB box</keyword>
<evidence type="ECO:0000256" key="3">
    <source>
        <dbReference type="ARBA" id="ARBA00022692"/>
    </source>
</evidence>
<evidence type="ECO:0000259" key="8">
    <source>
        <dbReference type="Pfam" id="PF00593"/>
    </source>
</evidence>
<dbReference type="PANTHER" id="PTHR47234:SF3">
    <property type="entry name" value="SECRETIN_TONB SHORT N-TERMINAL DOMAIN-CONTAINING PROTEIN"/>
    <property type="match status" value="1"/>
</dbReference>
<proteinExistence type="predicted"/>
<evidence type="ECO:0000256" key="5">
    <source>
        <dbReference type="ARBA" id="ARBA00023136"/>
    </source>
</evidence>
<feature type="compositionally biased region" description="Acidic residues" evidence="7">
    <location>
        <begin position="132"/>
        <end position="169"/>
    </location>
</feature>